<dbReference type="SUPFAM" id="SSF51735">
    <property type="entry name" value="NAD(P)-binding Rossmann-fold domains"/>
    <property type="match status" value="1"/>
</dbReference>
<keyword evidence="4" id="KW-1185">Reference proteome</keyword>
<dbReference type="PRINTS" id="PR00081">
    <property type="entry name" value="GDHRDH"/>
</dbReference>
<dbReference type="EMBL" id="MU006231">
    <property type="protein sequence ID" value="KAF2823674.1"/>
    <property type="molecule type" value="Genomic_DNA"/>
</dbReference>
<dbReference type="AlphaFoldDB" id="A0A6A6ZTB4"/>
<sequence length="309" mass="33637">MVKSYDPEHDIPDLSGKVIFMTGGTAGLGKETIATLAKHNPQHIVFTGRNVKAADAVVSETKAISPGVKVTFIECDQTSLASVQSAAKQFLELSDRLDIFIANAGIMGGDPGVSKDGYEVQFAINYLSHALFIKLLLPTLERTASTGNNARIVLLSSVGFRFTPSGGIVFKDLKSEQTNLPISFMQAKWFRYGQSKLAMVLHAQDLAQSHPLVTTVALHPGAIKTGLIEDKPTLDRWFLKLATYGQTVPLNQGVWNTCWAATAPVGDQLKSGLLYEPVGVPMKGTKDSESVKLREELRDWSEKELQAYS</sequence>
<dbReference type="Pfam" id="PF00106">
    <property type="entry name" value="adh_short"/>
    <property type="match status" value="1"/>
</dbReference>
<comment type="similarity">
    <text evidence="1">Belongs to the short-chain dehydrogenases/reductases (SDR) family.</text>
</comment>
<evidence type="ECO:0000313" key="4">
    <source>
        <dbReference type="Proteomes" id="UP000799424"/>
    </source>
</evidence>
<dbReference type="InterPro" id="IPR002347">
    <property type="entry name" value="SDR_fam"/>
</dbReference>
<evidence type="ECO:0000256" key="2">
    <source>
        <dbReference type="ARBA" id="ARBA00023002"/>
    </source>
</evidence>
<dbReference type="PANTHER" id="PTHR24320">
    <property type="entry name" value="RETINOL DEHYDROGENASE"/>
    <property type="match status" value="1"/>
</dbReference>
<accession>A0A6A6ZTB4</accession>
<proteinExistence type="inferred from homology"/>
<dbReference type="InterPro" id="IPR036291">
    <property type="entry name" value="NAD(P)-bd_dom_sf"/>
</dbReference>
<organism evidence="3 4">
    <name type="scientific">Ophiobolus disseminans</name>
    <dbReference type="NCBI Taxonomy" id="1469910"/>
    <lineage>
        <taxon>Eukaryota</taxon>
        <taxon>Fungi</taxon>
        <taxon>Dikarya</taxon>
        <taxon>Ascomycota</taxon>
        <taxon>Pezizomycotina</taxon>
        <taxon>Dothideomycetes</taxon>
        <taxon>Pleosporomycetidae</taxon>
        <taxon>Pleosporales</taxon>
        <taxon>Pleosporineae</taxon>
        <taxon>Phaeosphaeriaceae</taxon>
        <taxon>Ophiobolus</taxon>
    </lineage>
</organism>
<dbReference type="GO" id="GO:0016491">
    <property type="term" value="F:oxidoreductase activity"/>
    <property type="evidence" value="ECO:0007669"/>
    <property type="project" value="UniProtKB-KW"/>
</dbReference>
<dbReference type="PANTHER" id="PTHR24320:SF154">
    <property type="entry name" value="OXIDOREDUCTASE, SHORT-CHAIN DEHYDROGENASE_REDUCTASE FAMILY (AFU_ORTHOLOGUE AFUA_2G04560)"/>
    <property type="match status" value="1"/>
</dbReference>
<evidence type="ECO:0000313" key="3">
    <source>
        <dbReference type="EMBL" id="KAF2823674.1"/>
    </source>
</evidence>
<keyword evidence="2" id="KW-0560">Oxidoreductase</keyword>
<gene>
    <name evidence="3" type="ORF">CC86DRAFT_58488</name>
</gene>
<dbReference type="Proteomes" id="UP000799424">
    <property type="component" value="Unassembled WGS sequence"/>
</dbReference>
<reference evidence="3" key="1">
    <citation type="journal article" date="2020" name="Stud. Mycol.">
        <title>101 Dothideomycetes genomes: a test case for predicting lifestyles and emergence of pathogens.</title>
        <authorList>
            <person name="Haridas S."/>
            <person name="Albert R."/>
            <person name="Binder M."/>
            <person name="Bloem J."/>
            <person name="Labutti K."/>
            <person name="Salamov A."/>
            <person name="Andreopoulos B."/>
            <person name="Baker S."/>
            <person name="Barry K."/>
            <person name="Bills G."/>
            <person name="Bluhm B."/>
            <person name="Cannon C."/>
            <person name="Castanera R."/>
            <person name="Culley D."/>
            <person name="Daum C."/>
            <person name="Ezra D."/>
            <person name="Gonzalez J."/>
            <person name="Henrissat B."/>
            <person name="Kuo A."/>
            <person name="Liang C."/>
            <person name="Lipzen A."/>
            <person name="Lutzoni F."/>
            <person name="Magnuson J."/>
            <person name="Mondo S."/>
            <person name="Nolan M."/>
            <person name="Ohm R."/>
            <person name="Pangilinan J."/>
            <person name="Park H.-J."/>
            <person name="Ramirez L."/>
            <person name="Alfaro M."/>
            <person name="Sun H."/>
            <person name="Tritt A."/>
            <person name="Yoshinaga Y."/>
            <person name="Zwiers L.-H."/>
            <person name="Turgeon B."/>
            <person name="Goodwin S."/>
            <person name="Spatafora J."/>
            <person name="Crous P."/>
            <person name="Grigoriev I."/>
        </authorList>
    </citation>
    <scope>NUCLEOTIDE SEQUENCE</scope>
    <source>
        <strain evidence="3">CBS 113818</strain>
    </source>
</reference>
<name>A0A6A6ZTB4_9PLEO</name>
<dbReference type="Gene3D" id="3.40.50.720">
    <property type="entry name" value="NAD(P)-binding Rossmann-like Domain"/>
    <property type="match status" value="1"/>
</dbReference>
<evidence type="ECO:0000256" key="1">
    <source>
        <dbReference type="ARBA" id="ARBA00006484"/>
    </source>
</evidence>
<dbReference type="OrthoDB" id="191139at2759"/>
<protein>
    <submittedName>
        <fullName evidence="3">Retinol dehydrogenase 14</fullName>
    </submittedName>
</protein>